<keyword evidence="5" id="KW-1185">Reference proteome</keyword>
<dbReference type="GO" id="GO:0005634">
    <property type="term" value="C:nucleus"/>
    <property type="evidence" value="ECO:0007669"/>
    <property type="project" value="UniProtKB-UniRule"/>
</dbReference>
<protein>
    <submittedName>
        <fullName evidence="4">High mobility group protein B3</fullName>
    </submittedName>
</protein>
<dbReference type="Proteomes" id="UP000011518">
    <property type="component" value="Unassembled WGS sequence"/>
</dbReference>
<dbReference type="InterPro" id="IPR050342">
    <property type="entry name" value="HMGB"/>
</dbReference>
<dbReference type="AlphaFoldDB" id="L8YA43"/>
<dbReference type="PRINTS" id="PR00886">
    <property type="entry name" value="HIGHMOBLTY12"/>
</dbReference>
<evidence type="ECO:0000259" key="3">
    <source>
        <dbReference type="PROSITE" id="PS50118"/>
    </source>
</evidence>
<dbReference type="PROSITE" id="PS50118">
    <property type="entry name" value="HMG_BOX_2"/>
    <property type="match status" value="1"/>
</dbReference>
<dbReference type="InParanoid" id="L8YA43"/>
<gene>
    <name evidence="4" type="ORF">TREES_T100018258</name>
</gene>
<name>L8YA43_TUPCH</name>
<dbReference type="PANTHER" id="PTHR48112">
    <property type="entry name" value="HIGH MOBILITY GROUP PROTEIN DSP1"/>
    <property type="match status" value="1"/>
</dbReference>
<evidence type="ECO:0000256" key="1">
    <source>
        <dbReference type="ARBA" id="ARBA00023125"/>
    </source>
</evidence>
<dbReference type="Pfam" id="PF00505">
    <property type="entry name" value="HMG_box"/>
    <property type="match status" value="1"/>
</dbReference>
<dbReference type="PANTHER" id="PTHR48112:SF37">
    <property type="entry name" value="HIGH MOBILITY GROUP PROTEIN B3"/>
    <property type="match status" value="1"/>
</dbReference>
<feature type="domain" description="HMG box" evidence="3">
    <location>
        <begin position="31"/>
        <end position="90"/>
    </location>
</feature>
<organism evidence="4 5">
    <name type="scientific">Tupaia chinensis</name>
    <name type="common">Chinese tree shrew</name>
    <name type="synonym">Tupaia belangeri chinensis</name>
    <dbReference type="NCBI Taxonomy" id="246437"/>
    <lineage>
        <taxon>Eukaryota</taxon>
        <taxon>Metazoa</taxon>
        <taxon>Chordata</taxon>
        <taxon>Craniata</taxon>
        <taxon>Vertebrata</taxon>
        <taxon>Euteleostomi</taxon>
        <taxon>Mammalia</taxon>
        <taxon>Eutheria</taxon>
        <taxon>Euarchontoglires</taxon>
        <taxon>Scandentia</taxon>
        <taxon>Tupaiidae</taxon>
        <taxon>Tupaia</taxon>
    </lineage>
</organism>
<reference evidence="5" key="2">
    <citation type="journal article" date="2013" name="Nat. Commun.">
        <title>Genome of the Chinese tree shrew.</title>
        <authorList>
            <person name="Fan Y."/>
            <person name="Huang Z.Y."/>
            <person name="Cao C.C."/>
            <person name="Chen C.S."/>
            <person name="Chen Y.X."/>
            <person name="Fan D.D."/>
            <person name="He J."/>
            <person name="Hou H.L."/>
            <person name="Hu L."/>
            <person name="Hu X.T."/>
            <person name="Jiang X.T."/>
            <person name="Lai R."/>
            <person name="Lang Y.S."/>
            <person name="Liang B."/>
            <person name="Liao S.G."/>
            <person name="Mu D."/>
            <person name="Ma Y.Y."/>
            <person name="Niu Y.Y."/>
            <person name="Sun X.Q."/>
            <person name="Xia J.Q."/>
            <person name="Xiao J."/>
            <person name="Xiong Z.Q."/>
            <person name="Xu L."/>
            <person name="Yang L."/>
            <person name="Zhang Y."/>
            <person name="Zhao W."/>
            <person name="Zhao X.D."/>
            <person name="Zheng Y.T."/>
            <person name="Zhou J.M."/>
            <person name="Zhu Y.B."/>
            <person name="Zhang G.J."/>
            <person name="Wang J."/>
            <person name="Yao Y.G."/>
        </authorList>
    </citation>
    <scope>NUCLEOTIDE SEQUENCE [LARGE SCALE GENOMIC DNA]</scope>
</reference>
<dbReference type="GO" id="GO:0003677">
    <property type="term" value="F:DNA binding"/>
    <property type="evidence" value="ECO:0007669"/>
    <property type="project" value="UniProtKB-UniRule"/>
</dbReference>
<dbReference type="InterPro" id="IPR036910">
    <property type="entry name" value="HMG_box_dom_sf"/>
</dbReference>
<dbReference type="Gene3D" id="1.10.30.10">
    <property type="entry name" value="High mobility group box domain"/>
    <property type="match status" value="1"/>
</dbReference>
<accession>L8YA43</accession>
<dbReference type="InterPro" id="IPR009071">
    <property type="entry name" value="HMG_box_dom"/>
</dbReference>
<evidence type="ECO:0000313" key="4">
    <source>
        <dbReference type="EMBL" id="ELV11231.1"/>
    </source>
</evidence>
<evidence type="ECO:0000313" key="5">
    <source>
        <dbReference type="Proteomes" id="UP000011518"/>
    </source>
</evidence>
<dbReference type="SUPFAM" id="SSF47095">
    <property type="entry name" value="HMG-box"/>
    <property type="match status" value="1"/>
</dbReference>
<dbReference type="SMART" id="SM00398">
    <property type="entry name" value="HMG"/>
    <property type="match status" value="1"/>
</dbReference>
<dbReference type="EMBL" id="KB365548">
    <property type="protein sequence ID" value="ELV11231.1"/>
    <property type="molecule type" value="Genomic_DNA"/>
</dbReference>
<keyword evidence="1 2" id="KW-0238">DNA-binding</keyword>
<reference evidence="5" key="1">
    <citation type="submission" date="2012-07" db="EMBL/GenBank/DDBJ databases">
        <title>Genome of the Chinese tree shrew, a rising model animal genetically related to primates.</title>
        <authorList>
            <person name="Zhang G."/>
            <person name="Fan Y."/>
            <person name="Yao Y."/>
            <person name="Huang Z."/>
        </authorList>
    </citation>
    <scope>NUCLEOTIDE SEQUENCE [LARGE SCALE GENOMIC DNA]</scope>
</reference>
<evidence type="ECO:0000256" key="2">
    <source>
        <dbReference type="PROSITE-ProRule" id="PRU00267"/>
    </source>
</evidence>
<proteinExistence type="predicted"/>
<keyword evidence="2" id="KW-0539">Nucleus</keyword>
<sequence>MLMVDKVRYDWEMKSYGPAKGGKKKKDPNVHKRPPSGFFLSCSEFCPKIKPTGPGISVGDMAKKLGAMWNNLSDSEKQPCIMKTTELKEKDVAHCEPKGTFVGAKSPALVAAKMVEEQDEEDEERKKGPAVSVMAMSLDSQAAIHLYKTFVDEV</sequence>
<feature type="DNA-binding region" description="HMG box" evidence="2">
    <location>
        <begin position="31"/>
        <end position="90"/>
    </location>
</feature>